<dbReference type="InterPro" id="IPR025716">
    <property type="entry name" value="Post-transcriptional_regulator"/>
</dbReference>
<keyword evidence="2" id="KW-1185">Reference proteome</keyword>
<dbReference type="Proteomes" id="UP000005017">
    <property type="component" value="Unassembled WGS sequence"/>
</dbReference>
<dbReference type="RefSeq" id="WP_006627703.1">
    <property type="nucleotide sequence ID" value="NZ_ADFR01000016.1"/>
</dbReference>
<name>D2MQP0_9FIRM</name>
<accession>D2MQP0</accession>
<dbReference type="AlphaFoldDB" id="D2MQP0"/>
<evidence type="ECO:0000313" key="1">
    <source>
        <dbReference type="EMBL" id="EFC05309.1"/>
    </source>
</evidence>
<comment type="caution">
    <text evidence="1">The sequence shown here is derived from an EMBL/GenBank/DDBJ whole genome shotgun (WGS) entry which is preliminary data.</text>
</comment>
<dbReference type="Pfam" id="PF13797">
    <property type="entry name" value="Post_transc_reg"/>
    <property type="match status" value="1"/>
</dbReference>
<dbReference type="EMBL" id="ADFR01000016">
    <property type="protein sequence ID" value="EFC05309.1"/>
    <property type="molecule type" value="Genomic_DNA"/>
</dbReference>
<dbReference type="OrthoDB" id="1651643at2"/>
<evidence type="ECO:0000313" key="2">
    <source>
        <dbReference type="Proteomes" id="UP000005017"/>
    </source>
</evidence>
<proteinExistence type="predicted"/>
<reference evidence="2" key="1">
    <citation type="submission" date="2009-12" db="EMBL/GenBank/DDBJ databases">
        <title>Sequence of Clostridiales genomosp. BVAB3 str. UPII9-5.</title>
        <authorList>
            <person name="Madupu R."/>
            <person name="Durkin A.S."/>
            <person name="Torralba M."/>
            <person name="Methe B."/>
            <person name="Sutton G.G."/>
            <person name="Strausberg R.L."/>
            <person name="Nelson K.E."/>
        </authorList>
    </citation>
    <scope>NUCLEOTIDE SEQUENCE [LARGE SCALE GENOMIC DNA]</scope>
    <source>
        <strain evidence="2">W1219</strain>
    </source>
</reference>
<organism evidence="1 2">
    <name type="scientific">Bulleidia extructa W1219</name>
    <dbReference type="NCBI Taxonomy" id="679192"/>
    <lineage>
        <taxon>Bacteria</taxon>
        <taxon>Bacillati</taxon>
        <taxon>Bacillota</taxon>
        <taxon>Erysipelotrichia</taxon>
        <taxon>Erysipelotrichales</taxon>
        <taxon>Erysipelotrichaceae</taxon>
        <taxon>Bulleidia</taxon>
    </lineage>
</organism>
<sequence length="95" mass="10912">MNKDVFDVNHPSVQMAMVLKLQQMKRTQIPTLSYSDLEDYLTLFIWKNGTNDSLTEAVDTIWKIESRDIIRFLSNQAIREGAKMPIADFSEMIGG</sequence>
<gene>
    <name evidence="1" type="ORF">HMPREF9013_0594</name>
</gene>
<dbReference type="STRING" id="679192.HMPREF9013_0594"/>
<dbReference type="eggNOG" id="ENOG50333UP">
    <property type="taxonomic scope" value="Bacteria"/>
</dbReference>
<protein>
    <submittedName>
        <fullName evidence="1">Uncharacterized protein</fullName>
    </submittedName>
</protein>